<feature type="compositionally biased region" description="Basic and acidic residues" evidence="5">
    <location>
        <begin position="1"/>
        <end position="14"/>
    </location>
</feature>
<accession>A0AAV1CLA2</accession>
<organism evidence="7 8">
    <name type="scientific">Oldenlandia corymbosa var. corymbosa</name>
    <dbReference type="NCBI Taxonomy" id="529605"/>
    <lineage>
        <taxon>Eukaryota</taxon>
        <taxon>Viridiplantae</taxon>
        <taxon>Streptophyta</taxon>
        <taxon>Embryophyta</taxon>
        <taxon>Tracheophyta</taxon>
        <taxon>Spermatophyta</taxon>
        <taxon>Magnoliopsida</taxon>
        <taxon>eudicotyledons</taxon>
        <taxon>Gunneridae</taxon>
        <taxon>Pentapetalae</taxon>
        <taxon>asterids</taxon>
        <taxon>lamiids</taxon>
        <taxon>Gentianales</taxon>
        <taxon>Rubiaceae</taxon>
        <taxon>Rubioideae</taxon>
        <taxon>Spermacoceae</taxon>
        <taxon>Hedyotis-Oldenlandia complex</taxon>
        <taxon>Oldenlandia</taxon>
    </lineage>
</organism>
<evidence type="ECO:0000259" key="6">
    <source>
        <dbReference type="PROSITE" id="PS50888"/>
    </source>
</evidence>
<evidence type="ECO:0000256" key="5">
    <source>
        <dbReference type="SAM" id="MobiDB-lite"/>
    </source>
</evidence>
<feature type="compositionally biased region" description="Basic and acidic residues" evidence="5">
    <location>
        <begin position="130"/>
        <end position="168"/>
    </location>
</feature>
<keyword evidence="8" id="KW-1185">Reference proteome</keyword>
<feature type="region of interest" description="Disordered" evidence="5">
    <location>
        <begin position="1"/>
        <end position="48"/>
    </location>
</feature>
<dbReference type="SUPFAM" id="SSF47459">
    <property type="entry name" value="HLH, helix-loop-helix DNA-binding domain"/>
    <property type="match status" value="1"/>
</dbReference>
<dbReference type="InterPro" id="IPR011598">
    <property type="entry name" value="bHLH_dom"/>
</dbReference>
<dbReference type="GO" id="GO:0046983">
    <property type="term" value="F:protein dimerization activity"/>
    <property type="evidence" value="ECO:0007669"/>
    <property type="project" value="InterPro"/>
</dbReference>
<comment type="subcellular location">
    <subcellularLocation>
        <location evidence="1">Nucleus</location>
    </subcellularLocation>
</comment>
<dbReference type="Gene3D" id="4.10.280.10">
    <property type="entry name" value="Helix-loop-helix DNA-binding domain"/>
    <property type="match status" value="1"/>
</dbReference>
<dbReference type="PANTHER" id="PTHR46807:SF7">
    <property type="entry name" value="BHLH DOMAIN-CONTAINING PROTEIN"/>
    <property type="match status" value="1"/>
</dbReference>
<evidence type="ECO:0000256" key="2">
    <source>
        <dbReference type="ARBA" id="ARBA00023015"/>
    </source>
</evidence>
<gene>
    <name evidence="7" type="ORF">OLC1_LOCUS6774</name>
</gene>
<evidence type="ECO:0000313" key="7">
    <source>
        <dbReference type="EMBL" id="CAI9095898.1"/>
    </source>
</evidence>
<feature type="region of interest" description="Disordered" evidence="5">
    <location>
        <begin position="300"/>
        <end position="322"/>
    </location>
</feature>
<feature type="compositionally biased region" description="Polar residues" evidence="5">
    <location>
        <begin position="304"/>
        <end position="322"/>
    </location>
</feature>
<dbReference type="GO" id="GO:0005634">
    <property type="term" value="C:nucleus"/>
    <property type="evidence" value="ECO:0007669"/>
    <property type="project" value="UniProtKB-SubCell"/>
</dbReference>
<dbReference type="EMBL" id="OX459119">
    <property type="protein sequence ID" value="CAI9095898.1"/>
    <property type="molecule type" value="Genomic_DNA"/>
</dbReference>
<dbReference type="AlphaFoldDB" id="A0AAV1CLA2"/>
<dbReference type="Pfam" id="PF00010">
    <property type="entry name" value="HLH"/>
    <property type="match status" value="1"/>
</dbReference>
<dbReference type="InterPro" id="IPR036638">
    <property type="entry name" value="HLH_DNA-bd_sf"/>
</dbReference>
<feature type="domain" description="BHLH" evidence="6">
    <location>
        <begin position="153"/>
        <end position="211"/>
    </location>
</feature>
<keyword evidence="2" id="KW-0805">Transcription regulation</keyword>
<evidence type="ECO:0000256" key="4">
    <source>
        <dbReference type="ARBA" id="ARBA00023242"/>
    </source>
</evidence>
<feature type="compositionally biased region" description="Polar residues" evidence="5">
    <location>
        <begin position="32"/>
        <end position="47"/>
    </location>
</feature>
<sequence length="322" mass="35679">METPREGEGPDGRNIEPPVNNPLWLDLHHQTPPKNISVMESTSSSLSDVEASTVDTDIFEMLSNAELYPAATLSPLSTDQAISNILESSSSHGYEELRCLLEEMEESNEHKKKKKKKPSPEVPQITPSVDAEKRKRDSDCYTSRQDVRPRGCRSNENHNMAERTRRDQIRRNMKDLQDLIPNCNTVLSSGGFSMFQDPTILPSAGYQIVQTPQFPPFTPMDRFGIRTGMGMFNFPPISSVPFMPFAFPVPGQLTPLPSAPGMNLSFGQMNHLELPPDSALMAPSLPSFYPNLPPTIASSFDGGWSTSSQTVRKSLNLSSQPP</sequence>
<feature type="region of interest" description="Disordered" evidence="5">
    <location>
        <begin position="105"/>
        <end position="168"/>
    </location>
</feature>
<dbReference type="GO" id="GO:0003700">
    <property type="term" value="F:DNA-binding transcription factor activity"/>
    <property type="evidence" value="ECO:0007669"/>
    <property type="project" value="InterPro"/>
</dbReference>
<keyword evidence="3" id="KW-0804">Transcription</keyword>
<keyword evidence="4" id="KW-0539">Nucleus</keyword>
<dbReference type="Proteomes" id="UP001161247">
    <property type="component" value="Chromosome 2"/>
</dbReference>
<dbReference type="PROSITE" id="PS50888">
    <property type="entry name" value="BHLH"/>
    <property type="match status" value="1"/>
</dbReference>
<evidence type="ECO:0000313" key="8">
    <source>
        <dbReference type="Proteomes" id="UP001161247"/>
    </source>
</evidence>
<dbReference type="PANTHER" id="PTHR46807">
    <property type="entry name" value="TRANSCRIPTION FACTOR PIF3"/>
    <property type="match status" value="1"/>
</dbReference>
<protein>
    <submittedName>
        <fullName evidence="7">OLC1v1031933C1</fullName>
    </submittedName>
</protein>
<proteinExistence type="predicted"/>
<evidence type="ECO:0000256" key="3">
    <source>
        <dbReference type="ARBA" id="ARBA00023163"/>
    </source>
</evidence>
<dbReference type="GO" id="GO:0010017">
    <property type="term" value="P:red or far-red light signaling pathway"/>
    <property type="evidence" value="ECO:0007669"/>
    <property type="project" value="UniProtKB-ARBA"/>
</dbReference>
<dbReference type="InterPro" id="IPR044273">
    <property type="entry name" value="PIF3-like"/>
</dbReference>
<reference evidence="7" key="1">
    <citation type="submission" date="2023-03" db="EMBL/GenBank/DDBJ databases">
        <authorList>
            <person name="Julca I."/>
        </authorList>
    </citation>
    <scope>NUCLEOTIDE SEQUENCE</scope>
</reference>
<name>A0AAV1CLA2_OLDCO</name>
<evidence type="ECO:0000256" key="1">
    <source>
        <dbReference type="ARBA" id="ARBA00004123"/>
    </source>
</evidence>